<dbReference type="PANTHER" id="PTHR47791">
    <property type="entry name" value="MEIOTICALLY UP-REGULATED GENE 191 PROTEIN"/>
    <property type="match status" value="1"/>
</dbReference>
<dbReference type="EMBL" id="KV425555">
    <property type="protein sequence ID" value="KZT29195.1"/>
    <property type="molecule type" value="Genomic_DNA"/>
</dbReference>
<evidence type="ECO:0000313" key="2">
    <source>
        <dbReference type="Proteomes" id="UP000076761"/>
    </source>
</evidence>
<dbReference type="OrthoDB" id="9984024at2759"/>
<dbReference type="PANTHER" id="PTHR47791:SF3">
    <property type="entry name" value="MEIOTICALLY UP-REGULATED GENE 191 PROTEIN"/>
    <property type="match status" value="1"/>
</dbReference>
<dbReference type="SUPFAM" id="SSF48208">
    <property type="entry name" value="Six-hairpin glycosidases"/>
    <property type="match status" value="1"/>
</dbReference>
<gene>
    <name evidence="1" type="ORF">NEOLEDRAFT_705381</name>
</gene>
<accession>A0A165V5N2</accession>
<dbReference type="Gene3D" id="1.50.10.20">
    <property type="match status" value="1"/>
</dbReference>
<dbReference type="AlphaFoldDB" id="A0A165V5N2"/>
<dbReference type="InterPro" id="IPR008928">
    <property type="entry name" value="6-hairpin_glycosidase_sf"/>
</dbReference>
<dbReference type="STRING" id="1314782.A0A165V5N2"/>
<proteinExistence type="predicted"/>
<reference evidence="1 2" key="1">
    <citation type="journal article" date="2016" name="Mol. Biol. Evol.">
        <title>Comparative Genomics of Early-Diverging Mushroom-Forming Fungi Provides Insights into the Origins of Lignocellulose Decay Capabilities.</title>
        <authorList>
            <person name="Nagy L.G."/>
            <person name="Riley R."/>
            <person name="Tritt A."/>
            <person name="Adam C."/>
            <person name="Daum C."/>
            <person name="Floudas D."/>
            <person name="Sun H."/>
            <person name="Yadav J.S."/>
            <person name="Pangilinan J."/>
            <person name="Larsson K.H."/>
            <person name="Matsuura K."/>
            <person name="Barry K."/>
            <person name="Labutti K."/>
            <person name="Kuo R."/>
            <person name="Ohm R.A."/>
            <person name="Bhattacharya S.S."/>
            <person name="Shirouzu T."/>
            <person name="Yoshinaga Y."/>
            <person name="Martin F.M."/>
            <person name="Grigoriev I.V."/>
            <person name="Hibbett D.S."/>
        </authorList>
    </citation>
    <scope>NUCLEOTIDE SEQUENCE [LARGE SCALE GENOMIC DNA]</scope>
    <source>
        <strain evidence="1 2">HHB14362 ss-1</strain>
    </source>
</reference>
<dbReference type="Proteomes" id="UP000076761">
    <property type="component" value="Unassembled WGS sequence"/>
</dbReference>
<dbReference type="InterPro" id="IPR005198">
    <property type="entry name" value="Glyco_hydro_76"/>
</dbReference>
<dbReference type="GO" id="GO:0005975">
    <property type="term" value="P:carbohydrate metabolic process"/>
    <property type="evidence" value="ECO:0007669"/>
    <property type="project" value="InterPro"/>
</dbReference>
<evidence type="ECO:0000313" key="1">
    <source>
        <dbReference type="EMBL" id="KZT29195.1"/>
    </source>
</evidence>
<dbReference type="FunCoup" id="A0A165V5N2">
    <property type="interactions" value="34"/>
</dbReference>
<sequence length="405" mass="43536">MQSPFLCLLRRRQRGGSTASRTRARMSSPSMRFLPFISAVALSILVTHARPYRRAQCAATLDNATAVANRLQSAYFNTTSGQYTDGELWTDCNALEDLHNLMLAADSDDFSTVADASWIGKAALDADTDWNSFLGGSNDDAQWLILALWKIADYKSARGLDASAYTSSAAKVYDIIAGQWDDTCGGGVWWSTAHTYKNAITNELFLLTSASGYLRSGNQTYLDNANMEWAWLSQSGMRNSDGLFNDGLDLDTCQNNGQTAWTYNQAVVASGLGALGVATGNTSLFDQAEISLDASVAKLTVNGVLKESCDDPASSSCDHDQQIFKGIWTKHVQYYLDQANSASRTSKYSAFLGAQYDAILGNAADAELDIRSVWYAADQGGGITSPEASASGLAGIVADAKYGPC</sequence>
<name>A0A165V5N2_9AGAM</name>
<protein>
    <submittedName>
        <fullName evidence="1">Glycoside hydrolase family 76 protein</fullName>
    </submittedName>
</protein>
<keyword evidence="1" id="KW-0378">Hydrolase</keyword>
<dbReference type="InterPro" id="IPR053169">
    <property type="entry name" value="MUG_Protein"/>
</dbReference>
<organism evidence="1 2">
    <name type="scientific">Neolentinus lepideus HHB14362 ss-1</name>
    <dbReference type="NCBI Taxonomy" id="1314782"/>
    <lineage>
        <taxon>Eukaryota</taxon>
        <taxon>Fungi</taxon>
        <taxon>Dikarya</taxon>
        <taxon>Basidiomycota</taxon>
        <taxon>Agaricomycotina</taxon>
        <taxon>Agaricomycetes</taxon>
        <taxon>Gloeophyllales</taxon>
        <taxon>Gloeophyllaceae</taxon>
        <taxon>Neolentinus</taxon>
    </lineage>
</organism>
<dbReference type="InParanoid" id="A0A165V5N2"/>
<dbReference type="Pfam" id="PF03663">
    <property type="entry name" value="Glyco_hydro_76"/>
    <property type="match status" value="1"/>
</dbReference>
<keyword evidence="2" id="KW-1185">Reference proteome</keyword>
<dbReference type="GO" id="GO:0016787">
    <property type="term" value="F:hydrolase activity"/>
    <property type="evidence" value="ECO:0007669"/>
    <property type="project" value="UniProtKB-KW"/>
</dbReference>